<dbReference type="Proteomes" id="UP000233837">
    <property type="component" value="Unassembled WGS sequence"/>
</dbReference>
<reference evidence="3 4" key="2">
    <citation type="journal article" date="2017" name="Nature">
        <title>The Apostasia genome and the evolution of orchids.</title>
        <authorList>
            <person name="Zhang G.Q."/>
            <person name="Liu K.W."/>
            <person name="Li Z."/>
            <person name="Lohaus R."/>
            <person name="Hsiao Y.Y."/>
            <person name="Niu S.C."/>
            <person name="Wang J.Y."/>
            <person name="Lin Y.C."/>
            <person name="Xu Q."/>
            <person name="Chen L.J."/>
            <person name="Yoshida K."/>
            <person name="Fujiwara S."/>
            <person name="Wang Z.W."/>
            <person name="Zhang Y.Q."/>
            <person name="Mitsuda N."/>
            <person name="Wang M."/>
            <person name="Liu G.H."/>
            <person name="Pecoraro L."/>
            <person name="Huang H.X."/>
            <person name="Xiao X.J."/>
            <person name="Lin M."/>
            <person name="Wu X.Y."/>
            <person name="Wu W.L."/>
            <person name="Chen Y.Y."/>
            <person name="Chang S.B."/>
            <person name="Sakamoto S."/>
            <person name="Ohme-Takagi M."/>
            <person name="Yagi M."/>
            <person name="Zeng S.J."/>
            <person name="Shen C.Y."/>
            <person name="Yeh C.M."/>
            <person name="Luo Y.B."/>
            <person name="Tsai W.C."/>
            <person name="Van de Peer Y."/>
            <person name="Liu Z.J."/>
        </authorList>
    </citation>
    <scope>NUCLEOTIDE SEQUENCE [LARGE SCALE GENOMIC DNA]</scope>
    <source>
        <tissue evidence="3">The whole plant</tissue>
    </source>
</reference>
<dbReference type="STRING" id="906689.A0A2I0WFS3"/>
<accession>A0A2I0WFS3</accession>
<dbReference type="Pfam" id="PF05753">
    <property type="entry name" value="TRAP_beta"/>
    <property type="match status" value="1"/>
</dbReference>
<proteinExistence type="predicted"/>
<keyword evidence="4" id="KW-1185">Reference proteome</keyword>
<evidence type="ECO:0000256" key="1">
    <source>
        <dbReference type="SAM" id="Phobius"/>
    </source>
</evidence>
<protein>
    <recommendedName>
        <fullName evidence="5">Translocon-associated protein subunit beta</fullName>
    </recommendedName>
</protein>
<keyword evidence="1" id="KW-0472">Membrane</keyword>
<evidence type="ECO:0008006" key="5">
    <source>
        <dbReference type="Google" id="ProtNLM"/>
    </source>
</evidence>
<keyword evidence="1" id="KW-0812">Transmembrane</keyword>
<dbReference type="PANTHER" id="PTHR12861">
    <property type="entry name" value="TRANSLOCON-ASSOCIATED PROTEIN, BETA SUBUNIT PRECURSOR TRAP-BETA SIGNAL SEQUENCE RECEPTOR BETA SUBUNIT"/>
    <property type="match status" value="1"/>
</dbReference>
<feature type="signal peptide" evidence="2">
    <location>
        <begin position="1"/>
        <end position="24"/>
    </location>
</feature>
<feature type="chain" id="PRO_5014180872" description="Translocon-associated protein subunit beta" evidence="2">
    <location>
        <begin position="25"/>
        <end position="195"/>
    </location>
</feature>
<reference evidence="3 4" key="1">
    <citation type="journal article" date="2016" name="Sci. Rep.">
        <title>The Dendrobium catenatum Lindl. genome sequence provides insights into polysaccharide synthase, floral development and adaptive evolution.</title>
        <authorList>
            <person name="Zhang G.Q."/>
            <person name="Xu Q."/>
            <person name="Bian C."/>
            <person name="Tsai W.C."/>
            <person name="Yeh C.M."/>
            <person name="Liu K.W."/>
            <person name="Yoshida K."/>
            <person name="Zhang L.S."/>
            <person name="Chang S.B."/>
            <person name="Chen F."/>
            <person name="Shi Y."/>
            <person name="Su Y.Y."/>
            <person name="Zhang Y.Q."/>
            <person name="Chen L.J."/>
            <person name="Yin Y."/>
            <person name="Lin M."/>
            <person name="Huang H."/>
            <person name="Deng H."/>
            <person name="Wang Z.W."/>
            <person name="Zhu S.L."/>
            <person name="Zhao X."/>
            <person name="Deng C."/>
            <person name="Niu S.C."/>
            <person name="Huang J."/>
            <person name="Wang M."/>
            <person name="Liu G.H."/>
            <person name="Yang H.J."/>
            <person name="Xiao X.J."/>
            <person name="Hsiao Y.Y."/>
            <person name="Wu W.L."/>
            <person name="Chen Y.Y."/>
            <person name="Mitsuda N."/>
            <person name="Ohme-Takagi M."/>
            <person name="Luo Y.B."/>
            <person name="Van de Peer Y."/>
            <person name="Liu Z.J."/>
        </authorList>
    </citation>
    <scope>NUCLEOTIDE SEQUENCE [LARGE SCALE GENOMIC DNA]</scope>
    <source>
        <tissue evidence="3">The whole plant</tissue>
    </source>
</reference>
<evidence type="ECO:0000313" key="3">
    <source>
        <dbReference type="EMBL" id="PKU74501.1"/>
    </source>
</evidence>
<dbReference type="OrthoDB" id="5860827at2759"/>
<dbReference type="GO" id="GO:0005783">
    <property type="term" value="C:endoplasmic reticulum"/>
    <property type="evidence" value="ECO:0007669"/>
    <property type="project" value="TreeGrafter"/>
</dbReference>
<keyword evidence="2" id="KW-0732">Signal</keyword>
<name>A0A2I0WFS3_9ASPA</name>
<evidence type="ECO:0000256" key="2">
    <source>
        <dbReference type="SAM" id="SignalP"/>
    </source>
</evidence>
<keyword evidence="1" id="KW-1133">Transmembrane helix</keyword>
<evidence type="ECO:0000313" key="4">
    <source>
        <dbReference type="Proteomes" id="UP000233837"/>
    </source>
</evidence>
<organism evidence="3 4">
    <name type="scientific">Dendrobium catenatum</name>
    <dbReference type="NCBI Taxonomy" id="906689"/>
    <lineage>
        <taxon>Eukaryota</taxon>
        <taxon>Viridiplantae</taxon>
        <taxon>Streptophyta</taxon>
        <taxon>Embryophyta</taxon>
        <taxon>Tracheophyta</taxon>
        <taxon>Spermatophyta</taxon>
        <taxon>Magnoliopsida</taxon>
        <taxon>Liliopsida</taxon>
        <taxon>Asparagales</taxon>
        <taxon>Orchidaceae</taxon>
        <taxon>Epidendroideae</taxon>
        <taxon>Malaxideae</taxon>
        <taxon>Dendrobiinae</taxon>
        <taxon>Dendrobium</taxon>
    </lineage>
</organism>
<dbReference type="PANTHER" id="PTHR12861:SF3">
    <property type="entry name" value="TRANSLOCON-ASSOCIATED PROTEIN SUBUNIT BETA"/>
    <property type="match status" value="1"/>
</dbReference>
<gene>
    <name evidence="3" type="ORF">MA16_Dca003704</name>
</gene>
<dbReference type="AlphaFoldDB" id="A0A2I0WFS3"/>
<sequence length="195" mass="21277">MTRSKLAFMLPLFVSAILVSSVIASSDVPFMVVNKKVSQSRLKSGAEQLIVSIDIFNQGSVTAYDVSLADDSWPQDKFEVVSGSTSKTWERLDAGATASHSFVLESKVKGAFQGSPAVIKFRVPTKAALQEAYSTPIQPLDILADKPQEKKFEWAKRLLTKYGSQVVVLLFVGLFVYVLVSPSKSNAAKGSKKKR</sequence>
<dbReference type="EMBL" id="KZ502674">
    <property type="protein sequence ID" value="PKU74501.1"/>
    <property type="molecule type" value="Genomic_DNA"/>
</dbReference>
<feature type="transmembrane region" description="Helical" evidence="1">
    <location>
        <begin position="162"/>
        <end position="180"/>
    </location>
</feature>